<feature type="compositionally biased region" description="Low complexity" evidence="1">
    <location>
        <begin position="170"/>
        <end position="188"/>
    </location>
</feature>
<reference evidence="2" key="2">
    <citation type="submission" date="2020-03" db="EMBL/GenBank/DDBJ databases">
        <title>The second near-complete assembly of the hexaploid bread wheat (Triticum aestivum) genome.</title>
        <authorList>
            <person name="Zimin A.V."/>
            <person name="Puiu D."/>
            <person name="Shumante A."/>
            <person name="Alonge M."/>
            <person name="Salzberg S.L."/>
        </authorList>
    </citation>
    <scope>NUCLEOTIDE SEQUENCE</scope>
    <source>
        <tissue evidence="2">Leaf</tissue>
    </source>
</reference>
<dbReference type="Proteomes" id="UP000815260">
    <property type="component" value="Chromosome 7B"/>
</dbReference>
<reference evidence="2" key="1">
    <citation type="journal article" date="2017" name="Gigascience">
        <title>The first near-complete assembly of the hexaploid bread wheat genome, Triticum aestivum.</title>
        <authorList>
            <person name="Zimin A.V."/>
            <person name="Puiu D."/>
            <person name="Hall R."/>
            <person name="Kingan S."/>
            <person name="Clavijo B.J."/>
            <person name="Salzberg S.L."/>
        </authorList>
    </citation>
    <scope>NUCLEOTIDE SEQUENCE</scope>
    <source>
        <tissue evidence="2">Leaf</tissue>
    </source>
</reference>
<dbReference type="AlphaFoldDB" id="A0A9R1N4U7"/>
<evidence type="ECO:0000313" key="2">
    <source>
        <dbReference type="EMBL" id="KAF7100737.1"/>
    </source>
</evidence>
<dbReference type="EMBL" id="CM022230">
    <property type="protein sequence ID" value="KAF7100737.1"/>
    <property type="molecule type" value="Genomic_DNA"/>
</dbReference>
<feature type="region of interest" description="Disordered" evidence="1">
    <location>
        <begin position="215"/>
        <end position="265"/>
    </location>
</feature>
<accession>A0A9R1N4U7</accession>
<feature type="compositionally biased region" description="Gly residues" evidence="1">
    <location>
        <begin position="217"/>
        <end position="227"/>
    </location>
</feature>
<feature type="region of interest" description="Disordered" evidence="1">
    <location>
        <begin position="1"/>
        <end position="201"/>
    </location>
</feature>
<feature type="compositionally biased region" description="Basic and acidic residues" evidence="1">
    <location>
        <begin position="127"/>
        <end position="143"/>
    </location>
</feature>
<name>A0A9R1N4U7_WHEAT</name>
<comment type="caution">
    <text evidence="2">The sequence shown here is derived from an EMBL/GenBank/DDBJ whole genome shotgun (WGS) entry which is preliminary data.</text>
</comment>
<feature type="compositionally biased region" description="Basic and acidic residues" evidence="1">
    <location>
        <begin position="255"/>
        <end position="265"/>
    </location>
</feature>
<organism evidence="2">
    <name type="scientific">Triticum aestivum</name>
    <name type="common">Wheat</name>
    <dbReference type="NCBI Taxonomy" id="4565"/>
    <lineage>
        <taxon>Eukaryota</taxon>
        <taxon>Viridiplantae</taxon>
        <taxon>Streptophyta</taxon>
        <taxon>Embryophyta</taxon>
        <taxon>Tracheophyta</taxon>
        <taxon>Spermatophyta</taxon>
        <taxon>Magnoliopsida</taxon>
        <taxon>Liliopsida</taxon>
        <taxon>Poales</taxon>
        <taxon>Poaceae</taxon>
        <taxon>BOP clade</taxon>
        <taxon>Pooideae</taxon>
        <taxon>Triticodae</taxon>
        <taxon>Triticeae</taxon>
        <taxon>Triticinae</taxon>
        <taxon>Triticum</taxon>
    </lineage>
</organism>
<gene>
    <name evidence="2" type="ORF">CFC21_102215</name>
</gene>
<evidence type="ECO:0000256" key="1">
    <source>
        <dbReference type="SAM" id="MobiDB-lite"/>
    </source>
</evidence>
<feature type="compositionally biased region" description="Basic and acidic residues" evidence="1">
    <location>
        <begin position="28"/>
        <end position="37"/>
    </location>
</feature>
<feature type="non-terminal residue" evidence="2">
    <location>
        <position position="1"/>
    </location>
</feature>
<proteinExistence type="predicted"/>
<feature type="compositionally biased region" description="Basic residues" evidence="1">
    <location>
        <begin position="83"/>
        <end position="103"/>
    </location>
</feature>
<sequence>GERRRPQRTSGAGTYPGDAGGAGAGPADADRERDPHHAPCAPCPRQDLRRRQGGDSGMRVGVHQLRHRRGQRTVPHAAPQDRQRRRHRVGPKPPRLRRLRRAPQRLPAPHARPRGGDRWCRCRRQPRRDECASPRGPARDPRRAAAGSAPDVRAPVSGAGSESDAAARVRSPGSGAGSESGSAARVRSPGSGAVPGVRRRACHGPAILRYGYEEGAYGAGSSNGGAAIGDEESSSNGVPAPGEGTGEPELEPAAEESHDKPVQSG</sequence>
<protein>
    <submittedName>
        <fullName evidence="2">Uncharacterized protein</fullName>
    </submittedName>
</protein>